<gene>
    <name evidence="1" type="ORF">D1627_16885</name>
</gene>
<name>A0A399RW31_9BACT</name>
<organism evidence="1 2">
    <name type="scientific">Pontibacter oryzae</name>
    <dbReference type="NCBI Taxonomy" id="2304593"/>
    <lineage>
        <taxon>Bacteria</taxon>
        <taxon>Pseudomonadati</taxon>
        <taxon>Bacteroidota</taxon>
        <taxon>Cytophagia</taxon>
        <taxon>Cytophagales</taxon>
        <taxon>Hymenobacteraceae</taxon>
        <taxon>Pontibacter</taxon>
    </lineage>
</organism>
<dbReference type="EMBL" id="QWGE01000006">
    <property type="protein sequence ID" value="RIJ34042.1"/>
    <property type="molecule type" value="Genomic_DNA"/>
</dbReference>
<accession>A0A399RW31</accession>
<keyword evidence="2" id="KW-1185">Reference proteome</keyword>
<protein>
    <submittedName>
        <fullName evidence="1">Uncharacterized protein</fullName>
    </submittedName>
</protein>
<dbReference type="Proteomes" id="UP000266005">
    <property type="component" value="Unassembled WGS sequence"/>
</dbReference>
<evidence type="ECO:0000313" key="2">
    <source>
        <dbReference type="Proteomes" id="UP000266005"/>
    </source>
</evidence>
<comment type="caution">
    <text evidence="1">The sequence shown here is derived from an EMBL/GenBank/DDBJ whole genome shotgun (WGS) entry which is preliminary data.</text>
</comment>
<reference evidence="2" key="1">
    <citation type="submission" date="2018-08" db="EMBL/GenBank/DDBJ databases">
        <title>Mucilaginibacter sp. MYSH2.</title>
        <authorList>
            <person name="Seo T."/>
        </authorList>
    </citation>
    <scope>NUCLEOTIDE SEQUENCE [LARGE SCALE GENOMIC DNA]</scope>
    <source>
        <strain evidence="2">KIRAN</strain>
    </source>
</reference>
<sequence>MDAKVKRHADKCKSKTSKIYFIYTLKLNTALAEPKYGLRVLALGRERVARPISWKYKVIKHKRRLFSNLCKLFGLLWHGLTSQKFKPILEEYL</sequence>
<evidence type="ECO:0000313" key="1">
    <source>
        <dbReference type="EMBL" id="RIJ34042.1"/>
    </source>
</evidence>
<proteinExistence type="predicted"/>
<dbReference type="AlphaFoldDB" id="A0A399RW31"/>